<dbReference type="EMBL" id="KC469950">
    <property type="protein sequence ID" value="AGJ03722.1"/>
    <property type="molecule type" value="Genomic_RNA"/>
</dbReference>
<organism evidence="1">
    <name type="scientific">Ustilaginoidea virens mycovirus</name>
    <dbReference type="NCBI Taxonomy" id="1318463"/>
    <lineage>
        <taxon>Viruses</taxon>
        <taxon>Riboviria</taxon>
        <taxon>dsRNA viruses</taxon>
    </lineage>
</organism>
<reference evidence="1" key="1">
    <citation type="journal article" date="2014" name="Arch. Virol.">
        <title>Detection and sequence analysis of two novel co-infecting double-strand RNA mycoviruses in Ustilaginoidea virens.</title>
        <authorList>
            <person name="Zhong J."/>
            <person name="Lei X.H."/>
            <person name="Zhu J.Z."/>
            <person name="Song G."/>
            <person name="Zhang Y.D."/>
            <person name="Chen Y."/>
            <person name="Gao B.D."/>
        </authorList>
    </citation>
    <scope>NUCLEOTIDE SEQUENCE</scope>
    <source>
        <strain evidence="1">HNHS-1</strain>
    </source>
</reference>
<proteinExistence type="predicted"/>
<sequence length="50" mass="5470">MSEHPTTSRSANISCVLLWLTVCLRRATSACSKDNPLACGKLAFQDRTLC</sequence>
<name>M9TJ74_9VIRU</name>
<protein>
    <submittedName>
        <fullName evidence="1">Uncharacterized protein</fullName>
    </submittedName>
</protein>
<accession>M9TJ74</accession>
<evidence type="ECO:0000313" key="1">
    <source>
        <dbReference type="EMBL" id="AGJ03722.1"/>
    </source>
</evidence>